<keyword evidence="3" id="KW-0223">Dioxygenase</keyword>
<dbReference type="InterPro" id="IPR029068">
    <property type="entry name" value="Glyas_Bleomycin-R_OHBP_Dase"/>
</dbReference>
<comment type="caution">
    <text evidence="3">The sequence shown here is derived from an EMBL/GenBank/DDBJ whole genome shotgun (WGS) entry which is preliminary data.</text>
</comment>
<dbReference type="eggNOG" id="arCOG02708">
    <property type="taxonomic scope" value="Archaea"/>
</dbReference>
<dbReference type="PANTHER" id="PTHR43048">
    <property type="entry name" value="METHYLMALONYL-COA EPIMERASE"/>
    <property type="match status" value="1"/>
</dbReference>
<dbReference type="GO" id="GO:0046872">
    <property type="term" value="F:metal ion binding"/>
    <property type="evidence" value="ECO:0007669"/>
    <property type="project" value="UniProtKB-KW"/>
</dbReference>
<proteinExistence type="predicted"/>
<dbReference type="InterPro" id="IPR018146">
    <property type="entry name" value="Glyoxalase_1_CS"/>
</dbReference>
<dbReference type="Pfam" id="PF00903">
    <property type="entry name" value="Glyoxalase"/>
    <property type="match status" value="1"/>
</dbReference>
<evidence type="ECO:0000313" key="3">
    <source>
        <dbReference type="EMBL" id="ELY42125.1"/>
    </source>
</evidence>
<dbReference type="STRING" id="1230460.C495_16293"/>
<dbReference type="InterPro" id="IPR037523">
    <property type="entry name" value="VOC_core"/>
</dbReference>
<dbReference type="AlphaFoldDB" id="L9VY65"/>
<dbReference type="GO" id="GO:0046491">
    <property type="term" value="P:L-methylmalonyl-CoA metabolic process"/>
    <property type="evidence" value="ECO:0007669"/>
    <property type="project" value="TreeGrafter"/>
</dbReference>
<dbReference type="RefSeq" id="WP_008164791.1">
    <property type="nucleotide sequence ID" value="NZ_AOHX01000047.1"/>
</dbReference>
<dbReference type="PROSITE" id="PS00934">
    <property type="entry name" value="GLYOXALASE_I_1"/>
    <property type="match status" value="1"/>
</dbReference>
<dbReference type="Gene3D" id="3.10.180.10">
    <property type="entry name" value="2,3-Dihydroxybiphenyl 1,2-Dioxygenase, domain 1"/>
    <property type="match status" value="1"/>
</dbReference>
<organism evidence="3 4">
    <name type="scientific">Natronorubrum sulfidifaciens JCM 14089</name>
    <dbReference type="NCBI Taxonomy" id="1230460"/>
    <lineage>
        <taxon>Archaea</taxon>
        <taxon>Methanobacteriati</taxon>
        <taxon>Methanobacteriota</taxon>
        <taxon>Stenosarchaea group</taxon>
        <taxon>Halobacteria</taxon>
        <taxon>Halobacteriales</taxon>
        <taxon>Natrialbaceae</taxon>
        <taxon>Natronorubrum</taxon>
    </lineage>
</organism>
<dbReference type="SUPFAM" id="SSF54593">
    <property type="entry name" value="Glyoxalase/Bleomycin resistance protein/Dihydroxybiphenyl dioxygenase"/>
    <property type="match status" value="1"/>
</dbReference>
<gene>
    <name evidence="3" type="ORF">C495_16293</name>
</gene>
<sequence length="123" mass="13716">MELIHTAIWVDDIDATRTFYCDVLGLEETWGFTADDGVENVYIGTADGAEIQFKHDPDGDTSDPVGIDHLALGVDDTDDVFDRVVSETDCDVLEEPTTMEAIDRRVAFVRDPNGYVVEFVERV</sequence>
<dbReference type="InterPro" id="IPR004360">
    <property type="entry name" value="Glyas_Fos-R_dOase_dom"/>
</dbReference>
<dbReference type="CDD" id="cd06587">
    <property type="entry name" value="VOC"/>
    <property type="match status" value="1"/>
</dbReference>
<dbReference type="InterPro" id="IPR051785">
    <property type="entry name" value="MMCE/EMCE_epimerase"/>
</dbReference>
<name>L9VY65_9EURY</name>
<dbReference type="EMBL" id="AOHX01000047">
    <property type="protein sequence ID" value="ELY42125.1"/>
    <property type="molecule type" value="Genomic_DNA"/>
</dbReference>
<evidence type="ECO:0000313" key="4">
    <source>
        <dbReference type="Proteomes" id="UP000011661"/>
    </source>
</evidence>
<dbReference type="GO" id="GO:0004462">
    <property type="term" value="F:lactoylglutathione lyase activity"/>
    <property type="evidence" value="ECO:0007669"/>
    <property type="project" value="InterPro"/>
</dbReference>
<dbReference type="Proteomes" id="UP000011661">
    <property type="component" value="Unassembled WGS sequence"/>
</dbReference>
<evidence type="ECO:0000259" key="2">
    <source>
        <dbReference type="PROSITE" id="PS51819"/>
    </source>
</evidence>
<keyword evidence="1" id="KW-0479">Metal-binding</keyword>
<dbReference type="PATRIC" id="fig|1230460.4.peg.3321"/>
<dbReference type="OrthoDB" id="358887at2157"/>
<reference evidence="3 4" key="1">
    <citation type="journal article" date="2014" name="PLoS Genet.">
        <title>Phylogenetically driven sequencing of extremely halophilic archaea reveals strategies for static and dynamic osmo-response.</title>
        <authorList>
            <person name="Becker E.A."/>
            <person name="Seitzer P.M."/>
            <person name="Tritt A."/>
            <person name="Larsen D."/>
            <person name="Krusor M."/>
            <person name="Yao A.I."/>
            <person name="Wu D."/>
            <person name="Madern D."/>
            <person name="Eisen J.A."/>
            <person name="Darling A.E."/>
            <person name="Facciotti M.T."/>
        </authorList>
    </citation>
    <scope>NUCLEOTIDE SEQUENCE [LARGE SCALE GENOMIC DNA]</scope>
    <source>
        <strain evidence="3 4">JCM 14089</strain>
    </source>
</reference>
<accession>L9VY65</accession>
<evidence type="ECO:0000256" key="1">
    <source>
        <dbReference type="ARBA" id="ARBA00022723"/>
    </source>
</evidence>
<keyword evidence="4" id="KW-1185">Reference proteome</keyword>
<dbReference type="GO" id="GO:0004493">
    <property type="term" value="F:methylmalonyl-CoA epimerase activity"/>
    <property type="evidence" value="ECO:0007669"/>
    <property type="project" value="TreeGrafter"/>
</dbReference>
<feature type="domain" description="VOC" evidence="2">
    <location>
        <begin position="2"/>
        <end position="122"/>
    </location>
</feature>
<dbReference type="PROSITE" id="PS51819">
    <property type="entry name" value="VOC"/>
    <property type="match status" value="1"/>
</dbReference>
<protein>
    <submittedName>
        <fullName evidence="3">Glyoxalase/bleomycin resistance protein/dioxygenase</fullName>
    </submittedName>
</protein>
<dbReference type="PANTHER" id="PTHR43048:SF3">
    <property type="entry name" value="METHYLMALONYL-COA EPIMERASE, MITOCHONDRIAL"/>
    <property type="match status" value="1"/>
</dbReference>
<keyword evidence="3" id="KW-0560">Oxidoreductase</keyword>
<dbReference type="GO" id="GO:0051213">
    <property type="term" value="F:dioxygenase activity"/>
    <property type="evidence" value="ECO:0007669"/>
    <property type="project" value="UniProtKB-KW"/>
</dbReference>